<feature type="domain" description="GmrSD restriction endonucleases N-terminal" evidence="1">
    <location>
        <begin position="15"/>
        <end position="221"/>
    </location>
</feature>
<dbReference type="EMBL" id="AP024412">
    <property type="protein sequence ID" value="BCR36679.1"/>
    <property type="molecule type" value="Genomic_DNA"/>
</dbReference>
<dbReference type="InterPro" id="IPR011089">
    <property type="entry name" value="GmrSD_C"/>
</dbReference>
<dbReference type="Pfam" id="PF03235">
    <property type="entry name" value="GmrSD_N"/>
    <property type="match status" value="1"/>
</dbReference>
<keyword evidence="4" id="KW-1185">Reference proteome</keyword>
<sequence>MQASKTYMMSLIGAHFQQYKVPVYQRTYDWQAKHCNQLIEDIFAIMGKEKEHFTGTIVYLNETDLISRKISLLIDGQQRVTTMIIILKALEMMANEKGFAQLKQQINDKYLFTDTNELKQINKLIPTEEDQKEFELLMLGKIEDLNSSLGFYKNYSIIKSKLSNRISSQEDMLRFFQALHKLTIIELSLNKGVDDPQEIFESINSTGLELSKADLIRNFLLMSVKQQDYLYKNYWKPLYNLLGGENLEDFMFNFLLYKLQRKVNNSEIYNLFTELFRENNYSRESILIELNDIAIIYHALTSKSDRYSEQIKELLSQYRYIEQTTMYPFFIQVFKDFDNHIINEDEVVKVLQFFLNYHIKRLVCGSSSNSLRGLYLNLYNRIFKIEQNKQRYYDSIAYYMKELKTKDEVPNENQFLKNLKSTELYKQRKLVKFLLASVENTTKEILLTDNLTVEHIMPQTLENSWIKMLGDNYNVIHDTYLHTLGNLSLTGYNSNMGNKSFDDKKVVLKEHSKANRLNSDVLDKNQWSKNEIEERAIRLSSIINSLFKAPKHNSKDIRFENVIEHTLEDEYEDYKGQPLYSFKFINMDHEYKQDTYKNMLINIIDILDSMDSKIMDDIAKDLFNPWKDGTLDKIANNTNNAGNRTLHKFREDLYLVGGFSSGGVIYSIKKLMEYYDIPIQQFIFYTRVKEILEDIEI</sequence>
<dbReference type="AlphaFoldDB" id="A0A7U9TIF3"/>
<dbReference type="RefSeq" id="WP_176239324.1">
    <property type="nucleotide sequence ID" value="NZ_AP024412.1"/>
</dbReference>
<name>A0A7U9TIF3_9MOLU</name>
<dbReference type="KEGG" id="manr:MPAN_015720"/>
<proteinExistence type="predicted"/>
<dbReference type="PANTHER" id="PTHR35149:SF2">
    <property type="entry name" value="DUF262 DOMAIN-CONTAINING PROTEIN"/>
    <property type="match status" value="1"/>
</dbReference>
<dbReference type="Pfam" id="PF07510">
    <property type="entry name" value="GmrSD_C"/>
    <property type="match status" value="1"/>
</dbReference>
<feature type="domain" description="GmrSD restriction endonucleases C-terminal" evidence="2">
    <location>
        <begin position="410"/>
        <end position="539"/>
    </location>
</feature>
<organism evidence="3 4">
    <name type="scientific">Mariniplasma anaerobium</name>
    <dbReference type="NCBI Taxonomy" id="2735436"/>
    <lineage>
        <taxon>Bacteria</taxon>
        <taxon>Bacillati</taxon>
        <taxon>Mycoplasmatota</taxon>
        <taxon>Mollicutes</taxon>
        <taxon>Acholeplasmatales</taxon>
        <taxon>Acholeplasmataceae</taxon>
        <taxon>Mariniplasma</taxon>
    </lineage>
</organism>
<dbReference type="InterPro" id="IPR004919">
    <property type="entry name" value="GmrSD_N"/>
</dbReference>
<reference evidence="3" key="1">
    <citation type="submission" date="2021-01" db="EMBL/GenBank/DDBJ databases">
        <title>Draft genome sequence of Acholeplasmataceae bacterium strain Mahy22.</title>
        <authorList>
            <person name="Watanabe M."/>
            <person name="Kojima H."/>
            <person name="Fukui M."/>
        </authorList>
    </citation>
    <scope>NUCLEOTIDE SEQUENCE</scope>
    <source>
        <strain evidence="3">Mahy22</strain>
    </source>
</reference>
<evidence type="ECO:0000259" key="1">
    <source>
        <dbReference type="Pfam" id="PF03235"/>
    </source>
</evidence>
<evidence type="ECO:0008006" key="5">
    <source>
        <dbReference type="Google" id="ProtNLM"/>
    </source>
</evidence>
<accession>A0A7U9TIF3</accession>
<dbReference type="PANTHER" id="PTHR35149">
    <property type="entry name" value="SLL5132 PROTEIN"/>
    <property type="match status" value="1"/>
</dbReference>
<evidence type="ECO:0000259" key="2">
    <source>
        <dbReference type="Pfam" id="PF07510"/>
    </source>
</evidence>
<dbReference type="Proteomes" id="UP000620133">
    <property type="component" value="Chromosome"/>
</dbReference>
<evidence type="ECO:0000313" key="3">
    <source>
        <dbReference type="EMBL" id="BCR36679.1"/>
    </source>
</evidence>
<protein>
    <recommendedName>
        <fullName evidence="5">DUF262 domain-containing protein</fullName>
    </recommendedName>
</protein>
<evidence type="ECO:0000313" key="4">
    <source>
        <dbReference type="Proteomes" id="UP000620133"/>
    </source>
</evidence>
<gene>
    <name evidence="3" type="ORF">MPAN_015720</name>
</gene>